<dbReference type="Proteomes" id="UP000029844">
    <property type="component" value="Unassembled WGS sequence"/>
</dbReference>
<dbReference type="AlphaFoldDB" id="A0A099W6N3"/>
<dbReference type="RefSeq" id="WP_036085855.1">
    <property type="nucleotide sequence ID" value="NZ_CBCSHQ010000004.1"/>
</dbReference>
<feature type="compositionally biased region" description="Basic and acidic residues" evidence="1">
    <location>
        <begin position="108"/>
        <end position="196"/>
    </location>
</feature>
<feature type="region of interest" description="Disordered" evidence="1">
    <location>
        <begin position="1"/>
        <end position="37"/>
    </location>
</feature>
<organism evidence="4 6">
    <name type="scientific">Listeria booriae</name>
    <dbReference type="NCBI Taxonomy" id="1552123"/>
    <lineage>
        <taxon>Bacteria</taxon>
        <taxon>Bacillati</taxon>
        <taxon>Bacillota</taxon>
        <taxon>Bacilli</taxon>
        <taxon>Bacillales</taxon>
        <taxon>Listeriaceae</taxon>
        <taxon>Listeria</taxon>
    </lineage>
</organism>
<dbReference type="OrthoDB" id="2583609at2"/>
<dbReference type="Proteomes" id="UP000529446">
    <property type="component" value="Unassembled WGS sequence"/>
</dbReference>
<evidence type="ECO:0000259" key="3">
    <source>
        <dbReference type="PROSITE" id="PS51782"/>
    </source>
</evidence>
<dbReference type="EMBL" id="JAARXI010000002">
    <property type="protein sequence ID" value="MBC2115959.1"/>
    <property type="molecule type" value="Genomic_DNA"/>
</dbReference>
<dbReference type="Pfam" id="PF01476">
    <property type="entry name" value="LysM"/>
    <property type="match status" value="1"/>
</dbReference>
<evidence type="ECO:0000313" key="4">
    <source>
        <dbReference type="EMBL" id="KGL40647.1"/>
    </source>
</evidence>
<dbReference type="STRING" id="1552123.EP57_08810"/>
<dbReference type="InterPro" id="IPR036779">
    <property type="entry name" value="LysM_dom_sf"/>
</dbReference>
<feature type="transmembrane region" description="Helical" evidence="2">
    <location>
        <begin position="53"/>
        <end position="75"/>
    </location>
</feature>
<protein>
    <submittedName>
        <fullName evidence="5">LysM peptidoglycan-binding domain-containing protein</fullName>
    </submittedName>
</protein>
<feature type="region of interest" description="Disordered" evidence="1">
    <location>
        <begin position="107"/>
        <end position="224"/>
    </location>
</feature>
<dbReference type="Gene3D" id="3.10.350.10">
    <property type="entry name" value="LysM domain"/>
    <property type="match status" value="1"/>
</dbReference>
<keyword evidence="2" id="KW-0472">Membrane</keyword>
<dbReference type="SUPFAM" id="SSF54106">
    <property type="entry name" value="LysM domain"/>
    <property type="match status" value="1"/>
</dbReference>
<dbReference type="eggNOG" id="COG1388">
    <property type="taxonomic scope" value="Bacteria"/>
</dbReference>
<sequence>MVKKDDDNFGNGEDQEFKHLGDDYDDDYIDSIPSRSQSRRANKSKKAIFRYPILNLLIIFFLLIPIVCLAVYLFVLNFGPNSDDTVTTNTAQTETKKEKEVNISSNEAKVKEAKEKAAAEAKAKEEADAKAKAEADAKAKEEADQKAAAEKQQADAKAKEEADQKAAAEKAEQDRIAAAKAEETRKQQAAAAEKEQQQAAAAAEAKKKQEQQAAASSSSHTVAKGDTLYSIARKAYGGTNVAANVAKIKQANGLSSDNVPVGTVLKIPQ</sequence>
<dbReference type="SMART" id="SM00257">
    <property type="entry name" value="LysM"/>
    <property type="match status" value="1"/>
</dbReference>
<dbReference type="EMBL" id="JNFA01000023">
    <property type="protein sequence ID" value="KGL40647.1"/>
    <property type="molecule type" value="Genomic_DNA"/>
</dbReference>
<gene>
    <name evidence="4" type="ORF">EP57_08810</name>
    <name evidence="5" type="ORF">HCB06_04945</name>
</gene>
<dbReference type="GeneID" id="58717473"/>
<dbReference type="InterPro" id="IPR018392">
    <property type="entry name" value="LysM"/>
</dbReference>
<evidence type="ECO:0000313" key="6">
    <source>
        <dbReference type="Proteomes" id="UP000029844"/>
    </source>
</evidence>
<reference evidence="4 6" key="1">
    <citation type="submission" date="2014-05" db="EMBL/GenBank/DDBJ databases">
        <title>Novel Listeriaceae from food processing environments.</title>
        <authorList>
            <person name="den Bakker H.C."/>
        </authorList>
    </citation>
    <scope>NUCLEOTIDE SEQUENCE [LARGE SCALE GENOMIC DNA]</scope>
    <source>
        <strain evidence="4 6">FSL A5-0281</strain>
    </source>
</reference>
<feature type="domain" description="LysM" evidence="3">
    <location>
        <begin position="218"/>
        <end position="267"/>
    </location>
</feature>
<accession>A0A099W6N3</accession>
<proteinExistence type="predicted"/>
<name>A0A099W6N3_9LIST</name>
<reference evidence="5 7" key="2">
    <citation type="submission" date="2020-03" db="EMBL/GenBank/DDBJ databases">
        <title>Soil Listeria distribution.</title>
        <authorList>
            <person name="Liao J."/>
            <person name="Wiedmann M."/>
        </authorList>
    </citation>
    <scope>NUCLEOTIDE SEQUENCE [LARGE SCALE GENOMIC DNA]</scope>
    <source>
        <strain evidence="5 7">FSL L7-0360</strain>
    </source>
</reference>
<dbReference type="PROSITE" id="PS51782">
    <property type="entry name" value="LYSM"/>
    <property type="match status" value="1"/>
</dbReference>
<keyword evidence="2" id="KW-0812">Transmembrane</keyword>
<evidence type="ECO:0000256" key="1">
    <source>
        <dbReference type="SAM" id="MobiDB-lite"/>
    </source>
</evidence>
<keyword evidence="2" id="KW-1133">Transmembrane helix</keyword>
<evidence type="ECO:0000256" key="2">
    <source>
        <dbReference type="SAM" id="Phobius"/>
    </source>
</evidence>
<evidence type="ECO:0000313" key="5">
    <source>
        <dbReference type="EMBL" id="MBC2115959.1"/>
    </source>
</evidence>
<dbReference type="CDD" id="cd00118">
    <property type="entry name" value="LysM"/>
    <property type="match status" value="1"/>
</dbReference>
<evidence type="ECO:0000313" key="7">
    <source>
        <dbReference type="Proteomes" id="UP000529446"/>
    </source>
</evidence>
<keyword evidence="6" id="KW-1185">Reference proteome</keyword>
<comment type="caution">
    <text evidence="4">The sequence shown here is derived from an EMBL/GenBank/DDBJ whole genome shotgun (WGS) entry which is preliminary data.</text>
</comment>